<dbReference type="InterPro" id="IPR051933">
    <property type="entry name" value="Resuscitation_pf_RpfB"/>
</dbReference>
<sequence>MKRIKKLSVVLVTMILVSAKNPVWAEDKTSVEITDEEFTVGYTDGDSRIDSEISLKKEKKKKDKAAPKIVVKKYYTNKKRRVRIYAKDKSGVAVLKLYRGRVTSKNSPKWKKARKIKSGRRYTLKKNSIYSIYAKDTAGNVRIKRFSSAKRKTFRITAYCGCRLCNGRWYGQPTKSGRKAIAGKTLAVDPNIINLGDHVKIKGHNFRADDTGSAIKNYRIDMYFNSHTTGNRWGVKYLKVIY</sequence>
<organism evidence="4 5">
    <name type="scientific">Anaerostipes hominis</name>
    <name type="common">ex Liu et al. 2021</name>
    <dbReference type="NCBI Taxonomy" id="2763018"/>
    <lineage>
        <taxon>Bacteria</taxon>
        <taxon>Bacillati</taxon>
        <taxon>Bacillota</taxon>
        <taxon>Clostridia</taxon>
        <taxon>Lachnospirales</taxon>
        <taxon>Lachnospiraceae</taxon>
        <taxon>Anaerostipes</taxon>
    </lineage>
</organism>
<dbReference type="Proteomes" id="UP000635828">
    <property type="component" value="Unassembled WGS sequence"/>
</dbReference>
<keyword evidence="5" id="KW-1185">Reference proteome</keyword>
<dbReference type="RefSeq" id="WP_024727360.1">
    <property type="nucleotide sequence ID" value="NZ_JACOOS010000005.1"/>
</dbReference>
<dbReference type="InterPro" id="IPR059180">
    <property type="entry name" value="3D_YorM"/>
</dbReference>
<evidence type="ECO:0000259" key="3">
    <source>
        <dbReference type="Pfam" id="PF06725"/>
    </source>
</evidence>
<evidence type="ECO:0000313" key="5">
    <source>
        <dbReference type="Proteomes" id="UP000635828"/>
    </source>
</evidence>
<protein>
    <submittedName>
        <fullName evidence="4">3D domain-containing protein</fullName>
    </submittedName>
</protein>
<evidence type="ECO:0000256" key="1">
    <source>
        <dbReference type="ARBA" id="ARBA00022729"/>
    </source>
</evidence>
<accession>A0ABR7FPR0</accession>
<dbReference type="InterPro" id="IPR036908">
    <property type="entry name" value="RlpA-like_sf"/>
</dbReference>
<feature type="domain" description="3D" evidence="3">
    <location>
        <begin position="184"/>
        <end position="241"/>
    </location>
</feature>
<dbReference type="EMBL" id="JACOOS010000005">
    <property type="protein sequence ID" value="MBC5677188.1"/>
    <property type="molecule type" value="Genomic_DNA"/>
</dbReference>
<name>A0ABR7FPR0_9FIRM</name>
<evidence type="ECO:0000313" key="4">
    <source>
        <dbReference type="EMBL" id="MBC5677188.1"/>
    </source>
</evidence>
<keyword evidence="1 2" id="KW-0732">Signal</keyword>
<dbReference type="Gene3D" id="2.40.40.10">
    <property type="entry name" value="RlpA-like domain"/>
    <property type="match status" value="1"/>
</dbReference>
<dbReference type="CDD" id="cd14667">
    <property type="entry name" value="3D_containing_proteins"/>
    <property type="match status" value="1"/>
</dbReference>
<gene>
    <name evidence="4" type="ORF">H8S22_06080</name>
</gene>
<comment type="caution">
    <text evidence="4">The sequence shown here is derived from an EMBL/GenBank/DDBJ whole genome shotgun (WGS) entry which is preliminary data.</text>
</comment>
<evidence type="ECO:0000256" key="2">
    <source>
        <dbReference type="SAM" id="SignalP"/>
    </source>
</evidence>
<dbReference type="InterPro" id="IPR010611">
    <property type="entry name" value="3D_dom"/>
</dbReference>
<dbReference type="Pfam" id="PF06725">
    <property type="entry name" value="3D"/>
    <property type="match status" value="1"/>
</dbReference>
<dbReference type="PANTHER" id="PTHR39160">
    <property type="entry name" value="CELL WALL-BINDING PROTEIN YOCH"/>
    <property type="match status" value="1"/>
</dbReference>
<feature type="chain" id="PRO_5046541194" evidence="2">
    <location>
        <begin position="26"/>
        <end position="242"/>
    </location>
</feature>
<reference evidence="4 5" key="1">
    <citation type="submission" date="2020-08" db="EMBL/GenBank/DDBJ databases">
        <title>Genome public.</title>
        <authorList>
            <person name="Liu C."/>
            <person name="Sun Q."/>
        </authorList>
    </citation>
    <scope>NUCLEOTIDE SEQUENCE [LARGE SCALE GENOMIC DNA]</scope>
    <source>
        <strain evidence="4 5">NSJ-7</strain>
    </source>
</reference>
<dbReference type="SUPFAM" id="SSF50685">
    <property type="entry name" value="Barwin-like endoglucanases"/>
    <property type="match status" value="1"/>
</dbReference>
<dbReference type="PANTHER" id="PTHR39160:SF4">
    <property type="entry name" value="RESUSCITATION-PROMOTING FACTOR RPFB"/>
    <property type="match status" value="1"/>
</dbReference>
<proteinExistence type="predicted"/>
<feature type="signal peptide" evidence="2">
    <location>
        <begin position="1"/>
        <end position="25"/>
    </location>
</feature>